<accession>A0A926DZ31</accession>
<comment type="caution">
    <text evidence="1">The sequence shown here is derived from an EMBL/GenBank/DDBJ whole genome shotgun (WGS) entry which is preliminary data.</text>
</comment>
<organism evidence="1 2">
    <name type="scientific">Ligaoa zhengdingensis</name>
    <dbReference type="NCBI Taxonomy" id="2763658"/>
    <lineage>
        <taxon>Bacteria</taxon>
        <taxon>Bacillati</taxon>
        <taxon>Bacillota</taxon>
        <taxon>Clostridia</taxon>
        <taxon>Eubacteriales</taxon>
        <taxon>Oscillospiraceae</taxon>
        <taxon>Ligaoa</taxon>
    </lineage>
</organism>
<dbReference type="InterPro" id="IPR022555">
    <property type="entry name" value="DUF2577"/>
</dbReference>
<name>A0A926DZ31_9FIRM</name>
<dbReference type="AlphaFoldDB" id="A0A926DZ31"/>
<protein>
    <submittedName>
        <fullName evidence="1">DUF2577 family protein</fullName>
    </submittedName>
</protein>
<sequence length="123" mass="13518">MADLVTEIKRIVKEYIENEGMADVLYGTYTGAGVKLESKPVEVGLDMVDIPRHLQTIRGEISFTVTKDDTGSDGQKILSAEPEIESITVNRLPVTIQTGLSPGERVAVVQKRGGQRYAIIDRM</sequence>
<dbReference type="Proteomes" id="UP000653127">
    <property type="component" value="Unassembled WGS sequence"/>
</dbReference>
<evidence type="ECO:0000313" key="2">
    <source>
        <dbReference type="Proteomes" id="UP000653127"/>
    </source>
</evidence>
<dbReference type="Pfam" id="PF10844">
    <property type="entry name" value="DUF2577"/>
    <property type="match status" value="1"/>
</dbReference>
<dbReference type="RefSeq" id="WP_249282526.1">
    <property type="nucleotide sequence ID" value="NZ_JACRST010000006.1"/>
</dbReference>
<evidence type="ECO:0000313" key="1">
    <source>
        <dbReference type="EMBL" id="MBC8546447.1"/>
    </source>
</evidence>
<reference evidence="1" key="1">
    <citation type="submission" date="2020-08" db="EMBL/GenBank/DDBJ databases">
        <title>Genome public.</title>
        <authorList>
            <person name="Liu C."/>
            <person name="Sun Q."/>
        </authorList>
    </citation>
    <scope>NUCLEOTIDE SEQUENCE</scope>
    <source>
        <strain evidence="1">NSJ-31</strain>
    </source>
</reference>
<proteinExistence type="predicted"/>
<dbReference type="EMBL" id="JACRST010000006">
    <property type="protein sequence ID" value="MBC8546447.1"/>
    <property type="molecule type" value="Genomic_DNA"/>
</dbReference>
<keyword evidence="2" id="KW-1185">Reference proteome</keyword>
<gene>
    <name evidence="1" type="ORF">H8711_05805</name>
</gene>